<dbReference type="SMART" id="SM01231">
    <property type="entry name" value="H-kinase_dim"/>
    <property type="match status" value="1"/>
</dbReference>
<evidence type="ECO:0000256" key="9">
    <source>
        <dbReference type="ARBA" id="ARBA00023012"/>
    </source>
</evidence>
<evidence type="ECO:0000256" key="2">
    <source>
        <dbReference type="ARBA" id="ARBA00012438"/>
    </source>
</evidence>
<dbReference type="GO" id="GO:0005524">
    <property type="term" value="F:ATP binding"/>
    <property type="evidence" value="ECO:0007669"/>
    <property type="project" value="UniProtKB-KW"/>
</dbReference>
<organism evidence="15 16">
    <name type="scientific">Pseudodesulfovibrio mercurii</name>
    <dbReference type="NCBI Taxonomy" id="641491"/>
    <lineage>
        <taxon>Bacteria</taxon>
        <taxon>Pseudomonadati</taxon>
        <taxon>Thermodesulfobacteriota</taxon>
        <taxon>Desulfovibrionia</taxon>
        <taxon>Desulfovibrionales</taxon>
        <taxon>Desulfovibrionaceae</taxon>
    </lineage>
</organism>
<dbReference type="InterPro" id="IPR002545">
    <property type="entry name" value="CheW-lke_dom"/>
</dbReference>
<evidence type="ECO:0000256" key="12">
    <source>
        <dbReference type="SAM" id="MobiDB-lite"/>
    </source>
</evidence>
<dbReference type="Gene3D" id="3.30.565.10">
    <property type="entry name" value="Histidine kinase-like ATPase, C-terminal domain"/>
    <property type="match status" value="1"/>
</dbReference>
<dbReference type="PROSITE" id="PS50109">
    <property type="entry name" value="HIS_KIN"/>
    <property type="match status" value="1"/>
</dbReference>
<evidence type="ECO:0000256" key="11">
    <source>
        <dbReference type="SAM" id="Coils"/>
    </source>
</evidence>
<dbReference type="InterPro" id="IPR036061">
    <property type="entry name" value="CheW-like_dom_sf"/>
</dbReference>
<feature type="region of interest" description="Disordered" evidence="12">
    <location>
        <begin position="99"/>
        <end position="153"/>
    </location>
</feature>
<dbReference type="InterPro" id="IPR004358">
    <property type="entry name" value="Sig_transdc_His_kin-like_C"/>
</dbReference>
<keyword evidence="6" id="KW-0808">Transferase</keyword>
<keyword evidence="7 15" id="KW-0418">Kinase</keyword>
<dbReference type="GO" id="GO:0005737">
    <property type="term" value="C:cytoplasm"/>
    <property type="evidence" value="ECO:0007669"/>
    <property type="project" value="InterPro"/>
</dbReference>
<feature type="compositionally biased region" description="Low complexity" evidence="12">
    <location>
        <begin position="117"/>
        <end position="138"/>
    </location>
</feature>
<dbReference type="Pfam" id="PF02518">
    <property type="entry name" value="HATPase_c"/>
    <property type="match status" value="1"/>
</dbReference>
<evidence type="ECO:0000256" key="6">
    <source>
        <dbReference type="ARBA" id="ARBA00022679"/>
    </source>
</evidence>
<dbReference type="SMR" id="F0JKX1"/>
<protein>
    <recommendedName>
        <fullName evidence="3">Chemotaxis protein CheA</fullName>
        <ecNumber evidence="2">2.7.13.3</ecNumber>
    </recommendedName>
</protein>
<dbReference type="Proteomes" id="UP000007845">
    <property type="component" value="Chromosome"/>
</dbReference>
<evidence type="ECO:0000256" key="10">
    <source>
        <dbReference type="ARBA" id="ARBA00035100"/>
    </source>
</evidence>
<dbReference type="InterPro" id="IPR051315">
    <property type="entry name" value="Bact_Chemotaxis_CheA"/>
</dbReference>
<comment type="function">
    <text evidence="10">Involved in the transmission of sensory signals from the chemoreceptors to the flagellar motors. CheA is autophosphorylated; it can transfer its phosphate group to either CheB or CheY.</text>
</comment>
<dbReference type="eggNOG" id="COG0643">
    <property type="taxonomic scope" value="Bacteria"/>
</dbReference>
<dbReference type="SMART" id="SM00387">
    <property type="entry name" value="HATPase_c"/>
    <property type="match status" value="1"/>
</dbReference>
<dbReference type="FunFam" id="3.30.565.10:FF:000016">
    <property type="entry name" value="Chemotaxis protein CheA, putative"/>
    <property type="match status" value="1"/>
</dbReference>
<dbReference type="PROSITE" id="PS50851">
    <property type="entry name" value="CHEW"/>
    <property type="match status" value="1"/>
</dbReference>
<dbReference type="PANTHER" id="PTHR43395">
    <property type="entry name" value="SENSOR HISTIDINE KINASE CHEA"/>
    <property type="match status" value="1"/>
</dbReference>
<dbReference type="GO" id="GO:0006935">
    <property type="term" value="P:chemotaxis"/>
    <property type="evidence" value="ECO:0007669"/>
    <property type="project" value="UniProtKB-KW"/>
</dbReference>
<keyword evidence="8" id="KW-0547">Nucleotide-binding</keyword>
<evidence type="ECO:0000256" key="3">
    <source>
        <dbReference type="ARBA" id="ARBA00021495"/>
    </source>
</evidence>
<evidence type="ECO:0000313" key="15">
    <source>
        <dbReference type="EMBL" id="EGB16570.1"/>
    </source>
</evidence>
<evidence type="ECO:0000259" key="14">
    <source>
        <dbReference type="PROSITE" id="PS50851"/>
    </source>
</evidence>
<evidence type="ECO:0000313" key="16">
    <source>
        <dbReference type="Proteomes" id="UP000007845"/>
    </source>
</evidence>
<dbReference type="EMBL" id="CP003220">
    <property type="protein sequence ID" value="EGB16570.1"/>
    <property type="molecule type" value="Genomic_DNA"/>
</dbReference>
<dbReference type="HOGENOM" id="CLU_000650_3_0_7"/>
<dbReference type="KEGG" id="ddn:DND132_3367"/>
<dbReference type="InterPro" id="IPR036890">
    <property type="entry name" value="HATPase_C_sf"/>
</dbReference>
<gene>
    <name evidence="15" type="ORF">DND132_3367</name>
</gene>
<feature type="coiled-coil region" evidence="11">
    <location>
        <begin position="195"/>
        <end position="222"/>
    </location>
</feature>
<dbReference type="SUPFAM" id="SSF55874">
    <property type="entry name" value="ATPase domain of HSP90 chaperone/DNA topoisomerase II/histidine kinase"/>
    <property type="match status" value="1"/>
</dbReference>
<feature type="compositionally biased region" description="Basic and acidic residues" evidence="12">
    <location>
        <begin position="139"/>
        <end position="153"/>
    </location>
</feature>
<keyword evidence="16" id="KW-1185">Reference proteome</keyword>
<evidence type="ECO:0000259" key="13">
    <source>
        <dbReference type="PROSITE" id="PS50109"/>
    </source>
</evidence>
<evidence type="ECO:0000256" key="1">
    <source>
        <dbReference type="ARBA" id="ARBA00000085"/>
    </source>
</evidence>
<dbReference type="RefSeq" id="WP_014323994.1">
    <property type="nucleotide sequence ID" value="NC_016803.1"/>
</dbReference>
<dbReference type="PANTHER" id="PTHR43395:SF10">
    <property type="entry name" value="CHEMOTAXIS PROTEIN CHEA"/>
    <property type="match status" value="1"/>
</dbReference>
<dbReference type="InterPro" id="IPR005467">
    <property type="entry name" value="His_kinase_dom"/>
</dbReference>
<dbReference type="InterPro" id="IPR004105">
    <property type="entry name" value="CheA-like_dim"/>
</dbReference>
<evidence type="ECO:0000256" key="5">
    <source>
        <dbReference type="ARBA" id="ARBA00022553"/>
    </source>
</evidence>
<dbReference type="STRING" id="641491.DND132_3367"/>
<dbReference type="InterPro" id="IPR036097">
    <property type="entry name" value="HisK_dim/P_sf"/>
</dbReference>
<feature type="domain" description="Histidine kinase" evidence="13">
    <location>
        <begin position="198"/>
        <end position="406"/>
    </location>
</feature>
<dbReference type="InterPro" id="IPR003594">
    <property type="entry name" value="HATPase_dom"/>
</dbReference>
<keyword evidence="9" id="KW-0902">Two-component regulatory system</keyword>
<dbReference type="OrthoDB" id="9803176at2"/>
<evidence type="ECO:0000256" key="7">
    <source>
        <dbReference type="ARBA" id="ARBA00022777"/>
    </source>
</evidence>
<evidence type="ECO:0000256" key="4">
    <source>
        <dbReference type="ARBA" id="ARBA00022500"/>
    </source>
</evidence>
<dbReference type="GO" id="GO:0000155">
    <property type="term" value="F:phosphorelay sensor kinase activity"/>
    <property type="evidence" value="ECO:0007669"/>
    <property type="project" value="InterPro"/>
</dbReference>
<dbReference type="AlphaFoldDB" id="F0JKX1"/>
<reference evidence="15 16" key="1">
    <citation type="journal article" date="2011" name="J. Bacteriol.">
        <title>Genome sequence of the mercury-methylating strain Desulfovibrio desulfuricans ND132.</title>
        <authorList>
            <person name="Brown S.D."/>
            <person name="Gilmour C.C."/>
            <person name="Kucken A.M."/>
            <person name="Wall J.D."/>
            <person name="Elias D.A."/>
            <person name="Brandt C.C."/>
            <person name="Podar M."/>
            <person name="Chertkov O."/>
            <person name="Held B."/>
            <person name="Bruce D.C."/>
            <person name="Detter J.C."/>
            <person name="Tapia R."/>
            <person name="Han C.S."/>
            <person name="Goodwin L.A."/>
            <person name="Cheng J.F."/>
            <person name="Pitluck S."/>
            <person name="Woyke T."/>
            <person name="Mikhailova N."/>
            <person name="Ivanova N.N."/>
            <person name="Han J."/>
            <person name="Lucas S."/>
            <person name="Lapidus A.L."/>
            <person name="Land M.L."/>
            <person name="Hauser L.J."/>
            <person name="Palumbo A.V."/>
        </authorList>
    </citation>
    <scope>NUCLEOTIDE SEQUENCE [LARGE SCALE GENOMIC DNA]</scope>
    <source>
        <strain evidence="15 16">ND132</strain>
    </source>
</reference>
<name>F0JKX1_9BACT</name>
<dbReference type="InterPro" id="IPR037006">
    <property type="entry name" value="CheA-like_homodim_sf"/>
</dbReference>
<keyword evidence="4" id="KW-0145">Chemotaxis</keyword>
<dbReference type="EC" id="2.7.13.3" evidence="2"/>
<feature type="domain" description="CheW-like" evidence="14">
    <location>
        <begin position="412"/>
        <end position="548"/>
    </location>
</feature>
<dbReference type="Gene3D" id="1.10.287.560">
    <property type="entry name" value="Histidine kinase CheA-like, homodimeric domain"/>
    <property type="match status" value="1"/>
</dbReference>
<dbReference type="SUPFAM" id="SSF50341">
    <property type="entry name" value="CheW-like"/>
    <property type="match status" value="1"/>
</dbReference>
<keyword evidence="8" id="KW-0067">ATP-binding</keyword>
<comment type="catalytic activity">
    <reaction evidence="1">
        <text>ATP + protein L-histidine = ADP + protein N-phospho-L-histidine.</text>
        <dbReference type="EC" id="2.7.13.3"/>
    </reaction>
</comment>
<keyword evidence="11" id="KW-0175">Coiled coil</keyword>
<sequence>MQDSIIQCIEDIEKQILEVDATGQGVEAVVDALGLSCMQLSSAGVIALLDMLKDGITPVNSDIISSLLGICEAQKKFFFALGGLLEGSADALAKIRTKPSAPVVEESEAEAAKAFEEPPAAEAEVPEEAAPAESAPAGEPDKADAKADNRTDAKSSATAISSIRVATDRLDRVIELVGKLMVTYAVIAQGGATSMTQMASSLRELDNVITRLQQEVNAIRLVPLKQIFMPMHRLVKSLSQKIGKKLDFEVKGDELALDKTIVESLNEPLVHLLRNAVDHGLEDPAGRKAAGKPESGTVTLAAWRKGDSAFIQVSDDGRGLDPDRILAKALEKGLADPDKEYETEEILQFVLQSGFSTAEKITDVSGRGVGMDAVVNAIKVALDGDVSIESTLGKGAAFTITVPLDRSANEGIVDALVCKVGGDTFIMPSRDVVEIYMPRRHDVVELPDGRETVDVRGEIHALLRLADLLELTPEIDNIEMAQAIVVRVGDYKGAILVDEVLRQQQVVITGFTVPVNEIFDVPILGYGMMGESDALVIDAEEMIQQFQARIARNAQSSLTGTPAGA</sequence>
<proteinExistence type="predicted"/>
<dbReference type="SUPFAM" id="SSF47384">
    <property type="entry name" value="Homodimeric domain of signal transducing histidine kinase"/>
    <property type="match status" value="1"/>
</dbReference>
<dbReference type="Pfam" id="PF01584">
    <property type="entry name" value="CheW"/>
    <property type="match status" value="1"/>
</dbReference>
<dbReference type="SMART" id="SM00260">
    <property type="entry name" value="CheW"/>
    <property type="match status" value="1"/>
</dbReference>
<accession>F0JKX1</accession>
<dbReference type="PRINTS" id="PR00344">
    <property type="entry name" value="BCTRLSENSOR"/>
</dbReference>
<evidence type="ECO:0000256" key="8">
    <source>
        <dbReference type="ARBA" id="ARBA00022840"/>
    </source>
</evidence>
<keyword evidence="5" id="KW-0597">Phosphoprotein</keyword>